<comment type="caution">
    <text evidence="1">The sequence shown here is derived from an EMBL/GenBank/DDBJ whole genome shotgun (WGS) entry which is preliminary data.</text>
</comment>
<sequence length="73" mass="8270">MTSSLISATSSEPWVIKVRLVSDWLTPMQYPGVETPSEGNVTQVTDTLLFRMVLSFLLTLTPHEMMSPVTWRQ</sequence>
<dbReference type="AlphaFoldDB" id="A0ABD0L446"/>
<dbReference type="Proteomes" id="UP001519460">
    <property type="component" value="Unassembled WGS sequence"/>
</dbReference>
<proteinExistence type="predicted"/>
<gene>
    <name evidence="1" type="ORF">BaRGS_00014406</name>
</gene>
<protein>
    <submittedName>
        <fullName evidence="1">Uncharacterized protein</fullName>
    </submittedName>
</protein>
<name>A0ABD0L446_9CAEN</name>
<keyword evidence="2" id="KW-1185">Reference proteome</keyword>
<evidence type="ECO:0000313" key="2">
    <source>
        <dbReference type="Proteomes" id="UP001519460"/>
    </source>
</evidence>
<organism evidence="1 2">
    <name type="scientific">Batillaria attramentaria</name>
    <dbReference type="NCBI Taxonomy" id="370345"/>
    <lineage>
        <taxon>Eukaryota</taxon>
        <taxon>Metazoa</taxon>
        <taxon>Spiralia</taxon>
        <taxon>Lophotrochozoa</taxon>
        <taxon>Mollusca</taxon>
        <taxon>Gastropoda</taxon>
        <taxon>Caenogastropoda</taxon>
        <taxon>Sorbeoconcha</taxon>
        <taxon>Cerithioidea</taxon>
        <taxon>Batillariidae</taxon>
        <taxon>Batillaria</taxon>
    </lineage>
</organism>
<dbReference type="EMBL" id="JACVVK020000084">
    <property type="protein sequence ID" value="KAK7494303.1"/>
    <property type="molecule type" value="Genomic_DNA"/>
</dbReference>
<accession>A0ABD0L446</accession>
<reference evidence="1 2" key="1">
    <citation type="journal article" date="2023" name="Sci. Data">
        <title>Genome assembly of the Korean intertidal mud-creeper Batillaria attramentaria.</title>
        <authorList>
            <person name="Patra A.K."/>
            <person name="Ho P.T."/>
            <person name="Jun S."/>
            <person name="Lee S.J."/>
            <person name="Kim Y."/>
            <person name="Won Y.J."/>
        </authorList>
    </citation>
    <scope>NUCLEOTIDE SEQUENCE [LARGE SCALE GENOMIC DNA]</scope>
    <source>
        <strain evidence="1">Wonlab-2016</strain>
    </source>
</reference>
<feature type="non-terminal residue" evidence="1">
    <location>
        <position position="73"/>
    </location>
</feature>
<evidence type="ECO:0000313" key="1">
    <source>
        <dbReference type="EMBL" id="KAK7494303.1"/>
    </source>
</evidence>